<keyword evidence="3" id="KW-1185">Reference proteome</keyword>
<feature type="region of interest" description="Disordered" evidence="1">
    <location>
        <begin position="447"/>
        <end position="477"/>
    </location>
</feature>
<dbReference type="AlphaFoldDB" id="A0A292Q0R9"/>
<sequence>MTSSNLANPPLAPLPPPSSLVPTVSPATLSSLAIYNPSLGPTDETVHDQIVFYTSRRGNAITANDRLRQIGLAQGVVEFARLGIYFRRRALLATNLRAPTRASGFSKTQNLSSVETEKSRIVTLEIEEPVIHNPSTYPPTIKYTSQEVSPPALLLADIRQAYGQFHFHYGSFAANFARLGRSAFCKRLEKFWLRWAWGRWEVMLHASPATGIMGGGGIKMAGGKPGKEMGNEEREFLKGWADKEKSKGLVDLVASRFGEPPEESKNAKGSESHSGFWFWNSSNKLSTASTPPQKGQQGQALIMPQDGCILPGTGVLDSRSIRDVATYLSELYQYGDESFSRSSAGSRLKKTRNRPKAPIKGGSVESPAPTNPSASGPASAEPQAMSSPPELAASLAIDESVEDGRPRGGANETSPQIAQELSNKKQGPGNTNAKILSLLTFGWTGGSALGKDTRIRGTDSISPSPAPSSRTPSPAPVKVVDPQAVEETGGPVGRVKDEKPKRARFIIGFMGDLDVEDLDESESGGRITSRTIWATRSVTGNEPDAQAQGDATSDGGLERRNSGTPTIKQADLEELRIVIYALAPLYEPMLKFSPLGELKLSLKVPGLSSPILKPPYDILYNPKTGTIYCTLPPIPEPALEPVNPGAGAGWTRADAFHVHALILGILGETTGDRSERERSARSTKGWWVNWTRLDGGVEGIVVRRAGEKKVTDAAAGLVGASGTGEGVGGIDIRSYFEGLVRGAKRSCRSKFRALNPAEAPDLTADLFQTVTSVRSTPQPQSTHSIKSPIYPPVMHDEVTEEPGQANLDYTIRNTGREEKRRKESPPPQPLDRNSKREESATHPSPLPHESPSKVK</sequence>
<evidence type="ECO:0008006" key="4">
    <source>
        <dbReference type="Google" id="ProtNLM"/>
    </source>
</evidence>
<dbReference type="Proteomes" id="UP001412239">
    <property type="component" value="Unassembled WGS sequence"/>
</dbReference>
<feature type="region of interest" description="Disordered" evidence="1">
    <location>
        <begin position="538"/>
        <end position="565"/>
    </location>
</feature>
<protein>
    <recommendedName>
        <fullName evidence="4">CCZ1/INTU/HSP4 first Longin domain-containing protein</fullName>
    </recommendedName>
</protein>
<dbReference type="GO" id="GO:0035658">
    <property type="term" value="C:Mon1-Ccz1 complex"/>
    <property type="evidence" value="ECO:0007669"/>
    <property type="project" value="InterPro"/>
</dbReference>
<dbReference type="PANTHER" id="PTHR13056:SF0">
    <property type="entry name" value="VACUOLAR FUSION PROTEIN CCZ1 HOMOLOG-RELATED"/>
    <property type="match status" value="1"/>
</dbReference>
<feature type="compositionally biased region" description="Low complexity" evidence="1">
    <location>
        <begin position="460"/>
        <end position="472"/>
    </location>
</feature>
<evidence type="ECO:0000313" key="2">
    <source>
        <dbReference type="EMBL" id="CUS13432.1"/>
    </source>
</evidence>
<feature type="region of interest" description="Disordered" evidence="1">
    <location>
        <begin position="339"/>
        <end position="391"/>
    </location>
</feature>
<evidence type="ECO:0000256" key="1">
    <source>
        <dbReference type="SAM" id="MobiDB-lite"/>
    </source>
</evidence>
<reference evidence="2" key="1">
    <citation type="submission" date="2015-10" db="EMBL/GenBank/DDBJ databases">
        <authorList>
            <person name="Regsiter A."/>
            <person name="william w."/>
        </authorList>
    </citation>
    <scope>NUCLEOTIDE SEQUENCE</scope>
    <source>
        <strain evidence="2">Montdore</strain>
    </source>
</reference>
<dbReference type="PANTHER" id="PTHR13056">
    <property type="entry name" value="VACUOLAR FUSION PROTEIN CCZ1 HOMOLOG-RELATED"/>
    <property type="match status" value="1"/>
</dbReference>
<dbReference type="EMBL" id="LN890972">
    <property type="protein sequence ID" value="CUS13432.1"/>
    <property type="molecule type" value="Genomic_DNA"/>
</dbReference>
<evidence type="ECO:0000313" key="3">
    <source>
        <dbReference type="Proteomes" id="UP001412239"/>
    </source>
</evidence>
<feature type="compositionally biased region" description="Polar residues" evidence="1">
    <location>
        <begin position="773"/>
        <end position="785"/>
    </location>
</feature>
<feature type="region of interest" description="Disordered" evidence="1">
    <location>
        <begin position="773"/>
        <end position="855"/>
    </location>
</feature>
<feature type="compositionally biased region" description="Basic residues" evidence="1">
    <location>
        <begin position="347"/>
        <end position="357"/>
    </location>
</feature>
<name>A0A292Q0R9_9PEZI</name>
<organism evidence="2 3">
    <name type="scientific">Tuber aestivum</name>
    <name type="common">summer truffle</name>
    <dbReference type="NCBI Taxonomy" id="59557"/>
    <lineage>
        <taxon>Eukaryota</taxon>
        <taxon>Fungi</taxon>
        <taxon>Dikarya</taxon>
        <taxon>Ascomycota</taxon>
        <taxon>Pezizomycotina</taxon>
        <taxon>Pezizomycetes</taxon>
        <taxon>Pezizales</taxon>
        <taxon>Tuberaceae</taxon>
        <taxon>Tuber</taxon>
    </lineage>
</organism>
<proteinExistence type="predicted"/>
<dbReference type="InterPro" id="IPR013176">
    <property type="entry name" value="Ccz1"/>
</dbReference>
<dbReference type="GO" id="GO:0016192">
    <property type="term" value="P:vesicle-mediated transport"/>
    <property type="evidence" value="ECO:0007669"/>
    <property type="project" value="InterPro"/>
</dbReference>
<feature type="compositionally biased region" description="Basic and acidic residues" evidence="1">
    <location>
        <begin position="814"/>
        <end position="824"/>
    </location>
</feature>
<gene>
    <name evidence="2" type="ORF">GSTUAT00002370001</name>
</gene>
<accession>A0A292Q0R9</accession>